<dbReference type="AlphaFoldDB" id="A0AAN4Q188"/>
<protein>
    <submittedName>
        <fullName evidence="1">Uncharacterized protein</fullName>
    </submittedName>
</protein>
<organism evidence="1 2">
    <name type="scientific">Pseudomonas syringae pv. actinidiae</name>
    <dbReference type="NCBI Taxonomy" id="103796"/>
    <lineage>
        <taxon>Bacteria</taxon>
        <taxon>Pseudomonadati</taxon>
        <taxon>Pseudomonadota</taxon>
        <taxon>Gammaproteobacteria</taxon>
        <taxon>Pseudomonadales</taxon>
        <taxon>Pseudomonadaceae</taxon>
        <taxon>Pseudomonas</taxon>
        <taxon>Pseudomonas syringae</taxon>
    </lineage>
</organism>
<proteinExistence type="predicted"/>
<evidence type="ECO:0000313" key="2">
    <source>
        <dbReference type="Proteomes" id="UP000248291"/>
    </source>
</evidence>
<evidence type="ECO:0000313" key="1">
    <source>
        <dbReference type="EMBL" id="GBH15460.1"/>
    </source>
</evidence>
<sequence length="66" mass="7406">MTVQAVVTRTLGTTRVEHRQLPFQADCGTADQRLACGDTRGIDRFTGGKIIRTVEHQIDRLHRCAQ</sequence>
<reference evidence="1 2" key="1">
    <citation type="submission" date="2018-04" db="EMBL/GenBank/DDBJ databases">
        <title>Draft genome sequence of Pseudomonas syringae pv. actinidiae biovar 3 strains isolated from kiwifruit in Kagawa prefecture.</title>
        <authorList>
            <person name="Tabuchi M."/>
            <person name="Saito M."/>
            <person name="Fujiwara S."/>
            <person name="Sasa N."/>
            <person name="Akimitsu K."/>
            <person name="Gomi K."/>
            <person name="Konishi-Sugita S."/>
            <person name="Hamano K."/>
            <person name="Kataoka I."/>
        </authorList>
    </citation>
    <scope>NUCLEOTIDE SEQUENCE [LARGE SCALE GENOMIC DNA]</scope>
    <source>
        <strain evidence="1 2">MAFF212211</strain>
    </source>
</reference>
<gene>
    <name evidence="1" type="ORF">KPSA3_01387</name>
</gene>
<accession>A0AAN4Q188</accession>
<dbReference type="Proteomes" id="UP000248291">
    <property type="component" value="Unassembled WGS sequence"/>
</dbReference>
<dbReference type="EMBL" id="BGKA01000051">
    <property type="protein sequence ID" value="GBH15460.1"/>
    <property type="molecule type" value="Genomic_DNA"/>
</dbReference>
<comment type="caution">
    <text evidence="1">The sequence shown here is derived from an EMBL/GenBank/DDBJ whole genome shotgun (WGS) entry which is preliminary data.</text>
</comment>
<name>A0AAN4Q188_PSESF</name>